<sequence length="344" mass="39083">MATKRKNPIENTNTSKKLQTLEYYESREDDHDRDRDDITIPSFPDLVIDQILQHLPTTLAVSVSIFSKQWKGVWSSVPVLDFDEGEPYDNDEKLENLRRKKFIKFLRGCLKFREEDKSLDKFRLRMRYRGKSRNIEKWLSFAIERSVKVLEISLPRKPKFKYYCLSKTILNAKSVTTLNLESLRITDDSTSHPISLPSVKTLSLKTVHFGRRAFSNLISRCPSIECLTLTSLLWDFYGRLCGTGAMRAPSLLLILATELYALKIGTFFAVDASFSPLLVESDSLSAIQLLLNKEETCYGVEGALVDKLHWLLASSLSLSVKEVEVPPQNQLAVGGVAKLLISPC</sequence>
<dbReference type="GO" id="GO:0004523">
    <property type="term" value="F:RNA-DNA hybrid ribonuclease activity"/>
    <property type="evidence" value="ECO:0007669"/>
    <property type="project" value="InterPro"/>
</dbReference>
<dbReference type="KEGG" id="pavi:110772525"/>
<feature type="compositionally biased region" description="Polar residues" evidence="1">
    <location>
        <begin position="9"/>
        <end position="18"/>
    </location>
</feature>
<feature type="domain" description="RNase H type-1" evidence="2">
    <location>
        <begin position="235"/>
        <end position="315"/>
    </location>
</feature>
<evidence type="ECO:0000313" key="5">
    <source>
        <dbReference type="RefSeq" id="XP_021832652.1"/>
    </source>
</evidence>
<keyword evidence="4" id="KW-1185">Reference proteome</keyword>
<dbReference type="Pfam" id="PF24758">
    <property type="entry name" value="LRR_At5g56370"/>
    <property type="match status" value="1"/>
</dbReference>
<evidence type="ECO:0000259" key="3">
    <source>
        <dbReference type="Pfam" id="PF24758"/>
    </source>
</evidence>
<feature type="compositionally biased region" description="Basic and acidic residues" evidence="1">
    <location>
        <begin position="24"/>
        <end position="35"/>
    </location>
</feature>
<feature type="region of interest" description="Disordered" evidence="1">
    <location>
        <begin position="1"/>
        <end position="35"/>
    </location>
</feature>
<dbReference type="AlphaFoldDB" id="A0A6P5TZP6"/>
<dbReference type="GeneID" id="110772525"/>
<protein>
    <submittedName>
        <fullName evidence="5">F-box/LRR-repeat protein At4g00320</fullName>
    </submittedName>
</protein>
<name>A0A6P5TZP6_PRUAV</name>
<dbReference type="InterPro" id="IPR002156">
    <property type="entry name" value="RNaseH_domain"/>
</dbReference>
<dbReference type="InterPro" id="IPR055294">
    <property type="entry name" value="FBL60-like"/>
</dbReference>
<dbReference type="Pfam" id="PF13456">
    <property type="entry name" value="RVT_3"/>
    <property type="match status" value="1"/>
</dbReference>
<proteinExistence type="predicted"/>
<dbReference type="Proteomes" id="UP000515124">
    <property type="component" value="Unplaced"/>
</dbReference>
<dbReference type="InterPro" id="IPR055411">
    <property type="entry name" value="LRR_FXL15/At3g58940/PEG3-like"/>
</dbReference>
<accession>A0A6P5TZP6</accession>
<reference evidence="5" key="1">
    <citation type="submission" date="2025-08" db="UniProtKB">
        <authorList>
            <consortium name="RefSeq"/>
        </authorList>
    </citation>
    <scope>IDENTIFICATION</scope>
</reference>
<dbReference type="RefSeq" id="XP_021832652.1">
    <property type="nucleotide sequence ID" value="XM_021976960.1"/>
</dbReference>
<dbReference type="SUPFAM" id="SSF52047">
    <property type="entry name" value="RNI-like"/>
    <property type="match status" value="1"/>
</dbReference>
<dbReference type="PANTHER" id="PTHR31293:SF16">
    <property type="entry name" value="RNI-LIKE SUPERFAMILY PROTEIN"/>
    <property type="match status" value="1"/>
</dbReference>
<evidence type="ECO:0000259" key="2">
    <source>
        <dbReference type="Pfam" id="PF13456"/>
    </source>
</evidence>
<feature type="domain" description="F-box/LRR-repeat protein 15/At3g58940/PEG3-like LRR" evidence="3">
    <location>
        <begin position="136"/>
        <end position="231"/>
    </location>
</feature>
<evidence type="ECO:0000256" key="1">
    <source>
        <dbReference type="SAM" id="MobiDB-lite"/>
    </source>
</evidence>
<organism evidence="4 5">
    <name type="scientific">Prunus avium</name>
    <name type="common">Cherry</name>
    <name type="synonym">Cerasus avium</name>
    <dbReference type="NCBI Taxonomy" id="42229"/>
    <lineage>
        <taxon>Eukaryota</taxon>
        <taxon>Viridiplantae</taxon>
        <taxon>Streptophyta</taxon>
        <taxon>Embryophyta</taxon>
        <taxon>Tracheophyta</taxon>
        <taxon>Spermatophyta</taxon>
        <taxon>Magnoliopsida</taxon>
        <taxon>eudicotyledons</taxon>
        <taxon>Gunneridae</taxon>
        <taxon>Pentapetalae</taxon>
        <taxon>rosids</taxon>
        <taxon>fabids</taxon>
        <taxon>Rosales</taxon>
        <taxon>Rosaceae</taxon>
        <taxon>Amygdaloideae</taxon>
        <taxon>Amygdaleae</taxon>
        <taxon>Prunus</taxon>
    </lineage>
</organism>
<evidence type="ECO:0000313" key="4">
    <source>
        <dbReference type="Proteomes" id="UP000515124"/>
    </source>
</evidence>
<dbReference type="PANTHER" id="PTHR31293">
    <property type="entry name" value="RNI-LIKE SUPERFAMILY PROTEIN"/>
    <property type="match status" value="1"/>
</dbReference>
<dbReference type="GO" id="GO:0003676">
    <property type="term" value="F:nucleic acid binding"/>
    <property type="evidence" value="ECO:0007669"/>
    <property type="project" value="InterPro"/>
</dbReference>
<gene>
    <name evidence="5" type="primary">LOC110772525</name>
</gene>